<feature type="domain" description="YagK/YfjJ C-terminal" evidence="1">
    <location>
        <begin position="34"/>
        <end position="222"/>
    </location>
</feature>
<evidence type="ECO:0000313" key="2">
    <source>
        <dbReference type="EMBL" id="MFC2993204.1"/>
    </source>
</evidence>
<gene>
    <name evidence="2" type="ORF">ACFODV_14360</name>
</gene>
<dbReference type="Pfam" id="PF11726">
    <property type="entry name" value="YagK_YfjJ_C"/>
    <property type="match status" value="1"/>
</dbReference>
<sequence length="631" mass="73020">MYRGYEIYQDIDKAAQVLDNLDRTFEFLRSLQHRHSQVFAFRVDLRFPIDFETPERYADNQTVIDFQTYLRSDIKALTGKAEPEVYVLWARELNDQSLRRNATDADLRDGEADLTRPHYHLLVVVNRDDFRKLGALERSEDGHYSDLTLAHMVIRSWQRVLQRPSHRMRGIAHFAEHPKSDTIRTFTIRRLDGPEGLIDVLKAASYLCKAYSKDTGKRLRTFQAGRIPAGIREAIWRQERHRQEPVRAAECYRVENAGCTTRFALEDVDVVRYWLLQPALQYLTSDMAQWQRFPTEELFDLHHTWEAECQVKRIVRCESAAALERHLVRGVQRGTPTGQAALLLKLLEPARRFLEVSSRETALHQQDGTRRVYDRSVTHYRQAFEALARQLQERYELSLGALKHRTDLPELYEDVIDRFYRLRGELARTDVRELAGRERRAFEALAAHYTTEIERLLTDVEGVQVVMLQLGHDPRQFPLLGDLSLADSQQAFSALLEDHEDSPLFTDLEGLVWKRDHTLVRQHGIHLIALYGNQDLSVDQRRDGIAGHWLRITRGQGAAYRVFPNTHNTEHLLTPDLGWITGNDTALRQALARQLRGLFGMDQLTALQLPPETAGHGCLRLHPQAEHSSGR</sequence>
<name>A0ABV7BAF1_9GAMM</name>
<dbReference type="RefSeq" id="WP_379760611.1">
    <property type="nucleotide sequence ID" value="NZ_JBHRSQ010000020.1"/>
</dbReference>
<reference evidence="3" key="1">
    <citation type="journal article" date="2019" name="Int. J. Syst. Evol. Microbiol.">
        <title>The Global Catalogue of Microorganisms (GCM) 10K type strain sequencing project: providing services to taxonomists for standard genome sequencing and annotation.</title>
        <authorList>
            <consortium name="The Broad Institute Genomics Platform"/>
            <consortium name="The Broad Institute Genome Sequencing Center for Infectious Disease"/>
            <person name="Wu L."/>
            <person name="Ma J."/>
        </authorList>
    </citation>
    <scope>NUCLEOTIDE SEQUENCE [LARGE SCALE GENOMIC DNA]</scope>
    <source>
        <strain evidence="3">KCTC 52660</strain>
    </source>
</reference>
<dbReference type="EMBL" id="JBHRSQ010000020">
    <property type="protein sequence ID" value="MFC2993204.1"/>
    <property type="molecule type" value="Genomic_DNA"/>
</dbReference>
<organism evidence="2 3">
    <name type="scientific">Halomonas tibetensis</name>
    <dbReference type="NCBI Taxonomy" id="2259590"/>
    <lineage>
        <taxon>Bacteria</taxon>
        <taxon>Pseudomonadati</taxon>
        <taxon>Pseudomonadota</taxon>
        <taxon>Gammaproteobacteria</taxon>
        <taxon>Oceanospirillales</taxon>
        <taxon>Halomonadaceae</taxon>
        <taxon>Halomonas</taxon>
    </lineage>
</organism>
<evidence type="ECO:0000259" key="1">
    <source>
        <dbReference type="Pfam" id="PF11726"/>
    </source>
</evidence>
<keyword evidence="3" id="KW-1185">Reference proteome</keyword>
<dbReference type="Proteomes" id="UP001595386">
    <property type="component" value="Unassembled WGS sequence"/>
</dbReference>
<comment type="caution">
    <text evidence="2">The sequence shown here is derived from an EMBL/GenBank/DDBJ whole genome shotgun (WGS) entry which is preliminary data.</text>
</comment>
<evidence type="ECO:0000313" key="3">
    <source>
        <dbReference type="Proteomes" id="UP001595386"/>
    </source>
</evidence>
<accession>A0ABV7BAF1</accession>
<proteinExistence type="predicted"/>
<dbReference type="InterPro" id="IPR057271">
    <property type="entry name" value="YagK_YfjJ_C"/>
</dbReference>
<protein>
    <submittedName>
        <fullName evidence="2">Inovirus-type Gp2 protein</fullName>
    </submittedName>
</protein>